<evidence type="ECO:0000313" key="2">
    <source>
        <dbReference type="EMBL" id="CAJ0563245.1"/>
    </source>
</evidence>
<feature type="compositionally biased region" description="Basic residues" evidence="1">
    <location>
        <begin position="17"/>
        <end position="32"/>
    </location>
</feature>
<proteinExistence type="predicted"/>
<feature type="compositionally biased region" description="Basic and acidic residues" evidence="1">
    <location>
        <begin position="1"/>
        <end position="10"/>
    </location>
</feature>
<dbReference type="Proteomes" id="UP001177023">
    <property type="component" value="Unassembled WGS sequence"/>
</dbReference>
<gene>
    <name evidence="2" type="ORF">MSPICULIGERA_LOCUS2380</name>
</gene>
<reference evidence="2" key="1">
    <citation type="submission" date="2023-06" db="EMBL/GenBank/DDBJ databases">
        <authorList>
            <person name="Delattre M."/>
        </authorList>
    </citation>
    <scope>NUCLEOTIDE SEQUENCE</scope>
    <source>
        <strain evidence="2">AF72</strain>
    </source>
</reference>
<dbReference type="EMBL" id="CATQJA010000693">
    <property type="protein sequence ID" value="CAJ0563245.1"/>
    <property type="molecule type" value="Genomic_DNA"/>
</dbReference>
<organism evidence="2 3">
    <name type="scientific">Mesorhabditis spiculigera</name>
    <dbReference type="NCBI Taxonomy" id="96644"/>
    <lineage>
        <taxon>Eukaryota</taxon>
        <taxon>Metazoa</taxon>
        <taxon>Ecdysozoa</taxon>
        <taxon>Nematoda</taxon>
        <taxon>Chromadorea</taxon>
        <taxon>Rhabditida</taxon>
        <taxon>Rhabditina</taxon>
        <taxon>Rhabditomorpha</taxon>
        <taxon>Rhabditoidea</taxon>
        <taxon>Rhabditidae</taxon>
        <taxon>Mesorhabditinae</taxon>
        <taxon>Mesorhabditis</taxon>
    </lineage>
</organism>
<feature type="region of interest" description="Disordered" evidence="1">
    <location>
        <begin position="1"/>
        <end position="71"/>
    </location>
</feature>
<sequence>MALRYPDRPADSTAKSPPRRRIEFRRKTRGKMYFREMDPTTTPVPPKRSERPPPPKTGQILNQTTSGGSQPGNSTLEAFGCAFDFVTNTCKDLFALNWCGQCHDFGNLFVHDCKCVRPLYENIPRQQQQQVQQFDSDVRAVLLAVRLKTDDANDAVLEMRMICFI</sequence>
<accession>A0AA36C817</accession>
<name>A0AA36C817_9BILA</name>
<evidence type="ECO:0000256" key="1">
    <source>
        <dbReference type="SAM" id="MobiDB-lite"/>
    </source>
</evidence>
<protein>
    <submittedName>
        <fullName evidence="2">Uncharacterized protein</fullName>
    </submittedName>
</protein>
<keyword evidence="3" id="KW-1185">Reference proteome</keyword>
<feature type="non-terminal residue" evidence="2">
    <location>
        <position position="165"/>
    </location>
</feature>
<comment type="caution">
    <text evidence="2">The sequence shown here is derived from an EMBL/GenBank/DDBJ whole genome shotgun (WGS) entry which is preliminary data.</text>
</comment>
<evidence type="ECO:0000313" key="3">
    <source>
        <dbReference type="Proteomes" id="UP001177023"/>
    </source>
</evidence>
<feature type="compositionally biased region" description="Polar residues" evidence="1">
    <location>
        <begin position="59"/>
        <end position="71"/>
    </location>
</feature>
<dbReference type="AlphaFoldDB" id="A0AA36C817"/>